<keyword evidence="3" id="KW-0201">Cytochrome c-type biogenesis</keyword>
<dbReference type="EMBL" id="BMMF01000008">
    <property type="protein sequence ID" value="GGK39211.1"/>
    <property type="molecule type" value="Genomic_DNA"/>
</dbReference>
<dbReference type="GO" id="GO:0030313">
    <property type="term" value="C:cell envelope"/>
    <property type="evidence" value="ECO:0007669"/>
    <property type="project" value="UniProtKB-SubCell"/>
</dbReference>
<protein>
    <submittedName>
        <fullName evidence="8">Cytochrome c-type biogenesis protein CycH</fullName>
    </submittedName>
</protein>
<evidence type="ECO:0000256" key="1">
    <source>
        <dbReference type="ARBA" id="ARBA00004196"/>
    </source>
</evidence>
<keyword evidence="2" id="KW-0677">Repeat</keyword>
<dbReference type="GO" id="GO:0017004">
    <property type="term" value="P:cytochrome complex assembly"/>
    <property type="evidence" value="ECO:0007669"/>
    <property type="project" value="UniProtKB-KW"/>
</dbReference>
<dbReference type="PANTHER" id="PTHR47870:SF1">
    <property type="entry name" value="CYTOCHROME C-TYPE BIOGENESIS PROTEIN CCMH"/>
    <property type="match status" value="1"/>
</dbReference>
<dbReference type="Proteomes" id="UP000600449">
    <property type="component" value="Unassembled WGS sequence"/>
</dbReference>
<evidence type="ECO:0000256" key="2">
    <source>
        <dbReference type="ARBA" id="ARBA00022737"/>
    </source>
</evidence>
<dbReference type="Pfam" id="PF23914">
    <property type="entry name" value="TPR_CcmH_CycH"/>
    <property type="match status" value="1"/>
</dbReference>
<evidence type="ECO:0000256" key="3">
    <source>
        <dbReference type="ARBA" id="ARBA00022748"/>
    </source>
</evidence>
<dbReference type="InterPro" id="IPR051263">
    <property type="entry name" value="C-type_cytochrome_biogenesis"/>
</dbReference>
<keyword evidence="6" id="KW-1133">Transmembrane helix</keyword>
<keyword evidence="6" id="KW-0472">Membrane</keyword>
<evidence type="ECO:0000259" key="7">
    <source>
        <dbReference type="Pfam" id="PF23914"/>
    </source>
</evidence>
<feature type="domain" description="Cytochrome c-type biogenesis protein H TPR" evidence="7">
    <location>
        <begin position="147"/>
        <end position="266"/>
    </location>
</feature>
<dbReference type="RefSeq" id="WP_188913841.1">
    <property type="nucleotide sequence ID" value="NZ_BMMF01000008.1"/>
</dbReference>
<feature type="repeat" description="TPR" evidence="5">
    <location>
        <begin position="160"/>
        <end position="193"/>
    </location>
</feature>
<comment type="subcellular location">
    <subcellularLocation>
        <location evidence="1">Cell envelope</location>
    </subcellularLocation>
</comment>
<reference evidence="8 9" key="1">
    <citation type="journal article" date="2014" name="Int. J. Syst. Evol. Microbiol.">
        <title>Complete genome sequence of Corynebacterium casei LMG S-19264T (=DSM 44701T), isolated from a smear-ripened cheese.</title>
        <authorList>
            <consortium name="US DOE Joint Genome Institute (JGI-PGF)"/>
            <person name="Walter F."/>
            <person name="Albersmeier A."/>
            <person name="Kalinowski J."/>
            <person name="Ruckert C."/>
        </authorList>
    </citation>
    <scope>NUCLEOTIDE SEQUENCE [LARGE SCALE GENOMIC DNA]</scope>
    <source>
        <strain evidence="8 9">CGMCC 1.9161</strain>
    </source>
</reference>
<evidence type="ECO:0000256" key="4">
    <source>
        <dbReference type="ARBA" id="ARBA00022803"/>
    </source>
</evidence>
<keyword evidence="6" id="KW-0812">Transmembrane</keyword>
<dbReference type="NCBIfam" id="TIGR03142">
    <property type="entry name" value="cytochro_ccmI"/>
    <property type="match status" value="1"/>
</dbReference>
<evidence type="ECO:0000256" key="6">
    <source>
        <dbReference type="SAM" id="Phobius"/>
    </source>
</evidence>
<proteinExistence type="predicted"/>
<name>A0A917V582_9HYPH</name>
<accession>A0A917V582</accession>
<gene>
    <name evidence="8" type="primary">cycH</name>
    <name evidence="8" type="ORF">GCM10011322_27850</name>
</gene>
<keyword evidence="9" id="KW-1185">Reference proteome</keyword>
<dbReference type="SMART" id="SM00028">
    <property type="entry name" value="TPR"/>
    <property type="match status" value="3"/>
</dbReference>
<sequence>MTIWIIFALMTGAAVMAVLLPLSRRKPAEAGSAAEGERLFYEDQIKELDRDRARGLITETELRAAKAEAARRLIRATSQTREPTETVDEPALRRRRAASAVALSSVPLLALAVYGAYGSPHLPAQPLSARLEQTIDPRNLDIAEAVARIETHLAQDPDDGRGWDVLGPVYMRQGRFEDAARAYANALRLLGEDPARLANLGEALVNAESGIVKAQARQAFERALALDEDHPKARFYLAQAAEQEGDVAAARVAYEEIVRRSPPNAPWLGVVNERLAAVGGTPAEPRAPFASAPGSETGAALAALPEADRLAAIGGMVEGLAARLKEDGGTAEEWVRLLRSYAVLGDRERAQVALADARAALGNDPEARAALEAAAVEMGLGPAAPAQ</sequence>
<keyword evidence="4 5" id="KW-0802">TPR repeat</keyword>
<dbReference type="AlphaFoldDB" id="A0A917V582"/>
<evidence type="ECO:0000313" key="8">
    <source>
        <dbReference type="EMBL" id="GGK39211.1"/>
    </source>
</evidence>
<dbReference type="InterPro" id="IPR011990">
    <property type="entry name" value="TPR-like_helical_dom_sf"/>
</dbReference>
<evidence type="ECO:0000313" key="9">
    <source>
        <dbReference type="Proteomes" id="UP000600449"/>
    </source>
</evidence>
<feature type="transmembrane region" description="Helical" evidence="6">
    <location>
        <begin position="6"/>
        <end position="22"/>
    </location>
</feature>
<dbReference type="InterPro" id="IPR056413">
    <property type="entry name" value="TPR_CcmH_CycH"/>
</dbReference>
<dbReference type="InterPro" id="IPR017560">
    <property type="entry name" value="Cyt_c_biogenesis_CcmI"/>
</dbReference>
<evidence type="ECO:0000256" key="5">
    <source>
        <dbReference type="PROSITE-ProRule" id="PRU00339"/>
    </source>
</evidence>
<organism evidence="8 9">
    <name type="scientific">Salinarimonas ramus</name>
    <dbReference type="NCBI Taxonomy" id="690164"/>
    <lineage>
        <taxon>Bacteria</taxon>
        <taxon>Pseudomonadati</taxon>
        <taxon>Pseudomonadota</taxon>
        <taxon>Alphaproteobacteria</taxon>
        <taxon>Hyphomicrobiales</taxon>
        <taxon>Salinarimonadaceae</taxon>
        <taxon>Salinarimonas</taxon>
    </lineage>
</organism>
<dbReference type="Gene3D" id="1.25.40.10">
    <property type="entry name" value="Tetratricopeptide repeat domain"/>
    <property type="match status" value="1"/>
</dbReference>
<dbReference type="PANTHER" id="PTHR47870">
    <property type="entry name" value="CYTOCHROME C-TYPE BIOGENESIS PROTEIN CCMH"/>
    <property type="match status" value="1"/>
</dbReference>
<comment type="caution">
    <text evidence="8">The sequence shown here is derived from an EMBL/GenBank/DDBJ whole genome shotgun (WGS) entry which is preliminary data.</text>
</comment>
<feature type="transmembrane region" description="Helical" evidence="6">
    <location>
        <begin position="97"/>
        <end position="117"/>
    </location>
</feature>
<dbReference type="InterPro" id="IPR019734">
    <property type="entry name" value="TPR_rpt"/>
</dbReference>
<dbReference type="SUPFAM" id="SSF48452">
    <property type="entry name" value="TPR-like"/>
    <property type="match status" value="1"/>
</dbReference>
<dbReference type="PROSITE" id="PS50005">
    <property type="entry name" value="TPR"/>
    <property type="match status" value="1"/>
</dbReference>